<dbReference type="Proteomes" id="UP000006038">
    <property type="component" value="Chromosome 6"/>
</dbReference>
<reference evidence="2" key="1">
    <citation type="journal article" date="2013" name="Nat. Commun.">
        <title>Whole-genome sequencing of Oryza brachyantha reveals mechanisms underlying Oryza genome evolution.</title>
        <authorList>
            <person name="Chen J."/>
            <person name="Huang Q."/>
            <person name="Gao D."/>
            <person name="Wang J."/>
            <person name="Lang Y."/>
            <person name="Liu T."/>
            <person name="Li B."/>
            <person name="Bai Z."/>
            <person name="Luis Goicoechea J."/>
            <person name="Liang C."/>
            <person name="Chen C."/>
            <person name="Zhang W."/>
            <person name="Sun S."/>
            <person name="Liao Y."/>
            <person name="Zhang X."/>
            <person name="Yang L."/>
            <person name="Song C."/>
            <person name="Wang M."/>
            <person name="Shi J."/>
            <person name="Liu G."/>
            <person name="Liu J."/>
            <person name="Zhou H."/>
            <person name="Zhou W."/>
            <person name="Yu Q."/>
            <person name="An N."/>
            <person name="Chen Y."/>
            <person name="Cai Q."/>
            <person name="Wang B."/>
            <person name="Liu B."/>
            <person name="Min J."/>
            <person name="Huang Y."/>
            <person name="Wu H."/>
            <person name="Li Z."/>
            <person name="Zhang Y."/>
            <person name="Yin Y."/>
            <person name="Song W."/>
            <person name="Jiang J."/>
            <person name="Jackson S.A."/>
            <person name="Wing R.A."/>
            <person name="Wang J."/>
            <person name="Chen M."/>
        </authorList>
    </citation>
    <scope>NUCLEOTIDE SEQUENCE [LARGE SCALE GENOMIC DNA]</scope>
    <source>
        <strain evidence="2">cv. IRGC 101232</strain>
    </source>
</reference>
<reference evidence="2" key="2">
    <citation type="submission" date="2013-04" db="UniProtKB">
        <authorList>
            <consortium name="EnsemblPlants"/>
        </authorList>
    </citation>
    <scope>IDENTIFICATION</scope>
</reference>
<dbReference type="AlphaFoldDB" id="J3MBV1"/>
<feature type="region of interest" description="Disordered" evidence="1">
    <location>
        <begin position="1"/>
        <end position="31"/>
    </location>
</feature>
<proteinExistence type="predicted"/>
<organism evidence="2">
    <name type="scientific">Oryza brachyantha</name>
    <name type="common">malo sina</name>
    <dbReference type="NCBI Taxonomy" id="4533"/>
    <lineage>
        <taxon>Eukaryota</taxon>
        <taxon>Viridiplantae</taxon>
        <taxon>Streptophyta</taxon>
        <taxon>Embryophyta</taxon>
        <taxon>Tracheophyta</taxon>
        <taxon>Spermatophyta</taxon>
        <taxon>Magnoliopsida</taxon>
        <taxon>Liliopsida</taxon>
        <taxon>Poales</taxon>
        <taxon>Poaceae</taxon>
        <taxon>BOP clade</taxon>
        <taxon>Oryzoideae</taxon>
        <taxon>Oryzeae</taxon>
        <taxon>Oryzinae</taxon>
        <taxon>Oryza</taxon>
    </lineage>
</organism>
<accession>J3MBV1</accession>
<keyword evidence="3" id="KW-1185">Reference proteome</keyword>
<feature type="compositionally biased region" description="Polar residues" evidence="1">
    <location>
        <begin position="16"/>
        <end position="31"/>
    </location>
</feature>
<name>J3MBV1_ORYBR</name>
<evidence type="ECO:0000313" key="3">
    <source>
        <dbReference type="Proteomes" id="UP000006038"/>
    </source>
</evidence>
<protein>
    <submittedName>
        <fullName evidence="2">Uncharacterized protein</fullName>
    </submittedName>
</protein>
<sequence length="79" mass="8937">MQRTVYSMPPEEKKTSPGNNSQGNKQTQCLSSSELTKNVLLKLLRLESYPGSHSHKAVSTATLTRCRRCRRAILVYPCR</sequence>
<dbReference type="EnsemblPlants" id="OB06G14950.1">
    <property type="protein sequence ID" value="OB06G14950.1"/>
    <property type="gene ID" value="OB06G14950"/>
</dbReference>
<dbReference type="HOGENOM" id="CLU_2613053_0_0_1"/>
<evidence type="ECO:0000313" key="2">
    <source>
        <dbReference type="EnsemblPlants" id="OB06G14950.1"/>
    </source>
</evidence>
<dbReference type="Gramene" id="OB06G14950.1">
    <property type="protein sequence ID" value="OB06G14950.1"/>
    <property type="gene ID" value="OB06G14950"/>
</dbReference>
<evidence type="ECO:0000256" key="1">
    <source>
        <dbReference type="SAM" id="MobiDB-lite"/>
    </source>
</evidence>